<dbReference type="AlphaFoldDB" id="A0A5A8BZ42"/>
<dbReference type="Proteomes" id="UP000325113">
    <property type="component" value="Mitochondrion MT"/>
</dbReference>
<protein>
    <submittedName>
        <fullName evidence="1">Uncharacterized protein</fullName>
    </submittedName>
</protein>
<name>A0A5A8BZ42_CAFRO</name>
<gene>
    <name evidence="1" type="ORF">FNF31_10030</name>
</gene>
<organism evidence="1">
    <name type="scientific">Cafeteria roenbergensis</name>
    <name type="common">Marine flagellate</name>
    <dbReference type="NCBI Taxonomy" id="33653"/>
    <lineage>
        <taxon>Eukaryota</taxon>
        <taxon>Sar</taxon>
        <taxon>Stramenopiles</taxon>
        <taxon>Bigyra</taxon>
        <taxon>Opalozoa</taxon>
        <taxon>Bicosoecida</taxon>
        <taxon>Cafeteriaceae</taxon>
        <taxon>Cafeteria</taxon>
    </lineage>
</organism>
<accession>A0A5A8BZ42</accession>
<geneLocation type="mitochondrion" evidence="1"/>
<sequence length="241" mass="29496">MINSNIILTKHQYTTLLPQKSFFVQKLLNKKKNSIIKSQLNKAEFIYSKSKKDRFKEISKLTSVKSLKPSITNKYFKIKLFGYKRLVKSFLIKKGKSKKFQTFTYKSHMFLNKRYPQFRLKTHIEIFFNRYAFPKIAIEKYPIFRKRRSKRPYHTYKLLGTHVEQKYIFNFFKDHLRQKLQRNLETKFESIFLTLASKKIDLNSVQRKKNKNMVEKWYQFHQGRFRFLAKEKKNKKTRIFD</sequence>
<dbReference type="EMBL" id="VLTM01000270">
    <property type="protein sequence ID" value="KAA0145519.1"/>
    <property type="molecule type" value="Genomic_DNA"/>
</dbReference>
<reference evidence="1" key="1">
    <citation type="submission" date="2019-07" db="EMBL/GenBank/DDBJ databases">
        <title>Genomes of Cafeteria roenbergensis.</title>
        <authorList>
            <person name="Fischer M.G."/>
            <person name="Hackl T."/>
            <person name="Roman M."/>
        </authorList>
    </citation>
    <scope>NUCLEOTIDE SEQUENCE [LARGE SCALE GENOMIC DNA]</scope>
    <source>
        <strain evidence="1">Cflag</strain>
    </source>
</reference>
<comment type="caution">
    <text evidence="1">The sequence shown here is derived from an EMBL/GenBank/DDBJ whole genome shotgun (WGS) entry which is preliminary data.</text>
</comment>
<proteinExistence type="predicted"/>
<keyword evidence="1" id="KW-0496">Mitochondrion</keyword>
<evidence type="ECO:0000313" key="1">
    <source>
        <dbReference type="EMBL" id="KAA0145519.1"/>
    </source>
</evidence>